<dbReference type="InterPro" id="IPR013786">
    <property type="entry name" value="AcylCoA_DH/ox_N"/>
</dbReference>
<evidence type="ECO:0000256" key="2">
    <source>
        <dbReference type="ARBA" id="ARBA00009347"/>
    </source>
</evidence>
<dbReference type="InterPro" id="IPR009100">
    <property type="entry name" value="AcylCoA_DH/oxidase_NM_dom_sf"/>
</dbReference>
<dbReference type="OrthoDB" id="9769473at2"/>
<gene>
    <name evidence="8" type="ORF">E0W60_08250</name>
</gene>
<feature type="domain" description="Acyl-CoA dehydrogenase/oxidase N-terminal" evidence="7">
    <location>
        <begin position="6"/>
        <end position="80"/>
    </location>
</feature>
<dbReference type="Gene3D" id="1.10.540.10">
    <property type="entry name" value="Acyl-CoA dehydrogenase/oxidase, N-terminal domain"/>
    <property type="match status" value="1"/>
</dbReference>
<dbReference type="PANTHER" id="PTHR43884">
    <property type="entry name" value="ACYL-COA DEHYDROGENASE"/>
    <property type="match status" value="1"/>
</dbReference>
<keyword evidence="3" id="KW-0285">Flavoprotein</keyword>
<dbReference type="AlphaFoldDB" id="A0A4P7LGY8"/>
<dbReference type="STRING" id="1349762.GCA_001592245_03274"/>
<evidence type="ECO:0000259" key="7">
    <source>
        <dbReference type="Pfam" id="PF02771"/>
    </source>
</evidence>
<reference evidence="8 9" key="1">
    <citation type="submission" date="2019-03" db="EMBL/GenBank/DDBJ databases">
        <title>Efficiently degradation of phenoxyalkanoic acid herbicides by Cupriavidus oxalaticus strain X32.</title>
        <authorList>
            <person name="Sheng X."/>
        </authorList>
    </citation>
    <scope>NUCLEOTIDE SEQUENCE [LARGE SCALE GENOMIC DNA]</scope>
    <source>
        <strain evidence="8 9">X32</strain>
    </source>
</reference>
<dbReference type="InterPro" id="IPR036250">
    <property type="entry name" value="AcylCo_DH-like_C"/>
</dbReference>
<evidence type="ECO:0000313" key="8">
    <source>
        <dbReference type="EMBL" id="QBY51121.1"/>
    </source>
</evidence>
<evidence type="ECO:0000259" key="6">
    <source>
        <dbReference type="Pfam" id="PF00441"/>
    </source>
</evidence>
<dbReference type="SUPFAM" id="SSF56645">
    <property type="entry name" value="Acyl-CoA dehydrogenase NM domain-like"/>
    <property type="match status" value="1"/>
</dbReference>
<dbReference type="SUPFAM" id="SSF47203">
    <property type="entry name" value="Acyl-CoA dehydrogenase C-terminal domain-like"/>
    <property type="match status" value="1"/>
</dbReference>
<evidence type="ECO:0000256" key="4">
    <source>
        <dbReference type="ARBA" id="ARBA00022827"/>
    </source>
</evidence>
<evidence type="ECO:0000256" key="5">
    <source>
        <dbReference type="ARBA" id="ARBA00023002"/>
    </source>
</evidence>
<dbReference type="RefSeq" id="WP_135703616.1">
    <property type="nucleotide sequence ID" value="NZ_CP038634.1"/>
</dbReference>
<feature type="domain" description="Acyl-CoA dehydrogenase/oxidase C-terminal" evidence="6">
    <location>
        <begin position="201"/>
        <end position="328"/>
    </location>
</feature>
<dbReference type="Pfam" id="PF00441">
    <property type="entry name" value="Acyl-CoA_dh_1"/>
    <property type="match status" value="1"/>
</dbReference>
<protein>
    <submittedName>
        <fullName evidence="8">Acyl-CoA dehydrogenase</fullName>
    </submittedName>
</protein>
<dbReference type="EMBL" id="CP038634">
    <property type="protein sequence ID" value="QBY51121.1"/>
    <property type="molecule type" value="Genomic_DNA"/>
</dbReference>
<organism evidence="8 9">
    <name type="scientific">Cupriavidus oxalaticus</name>
    <dbReference type="NCBI Taxonomy" id="96344"/>
    <lineage>
        <taxon>Bacteria</taxon>
        <taxon>Pseudomonadati</taxon>
        <taxon>Pseudomonadota</taxon>
        <taxon>Betaproteobacteria</taxon>
        <taxon>Burkholderiales</taxon>
        <taxon>Burkholderiaceae</taxon>
        <taxon>Cupriavidus</taxon>
    </lineage>
</organism>
<dbReference type="Pfam" id="PF02771">
    <property type="entry name" value="Acyl-CoA_dh_N"/>
    <property type="match status" value="1"/>
</dbReference>
<evidence type="ECO:0000256" key="3">
    <source>
        <dbReference type="ARBA" id="ARBA00022630"/>
    </source>
</evidence>
<comment type="cofactor">
    <cofactor evidence="1">
        <name>FAD</name>
        <dbReference type="ChEBI" id="CHEBI:57692"/>
    </cofactor>
</comment>
<dbReference type="GO" id="GO:0050660">
    <property type="term" value="F:flavin adenine dinucleotide binding"/>
    <property type="evidence" value="ECO:0007669"/>
    <property type="project" value="InterPro"/>
</dbReference>
<dbReference type="KEGG" id="cox:E0W60_08250"/>
<proteinExistence type="inferred from homology"/>
<evidence type="ECO:0000256" key="1">
    <source>
        <dbReference type="ARBA" id="ARBA00001974"/>
    </source>
</evidence>
<dbReference type="InterPro" id="IPR009075">
    <property type="entry name" value="AcylCo_DH/oxidase_C"/>
</dbReference>
<dbReference type="GO" id="GO:0003995">
    <property type="term" value="F:acyl-CoA dehydrogenase activity"/>
    <property type="evidence" value="ECO:0007669"/>
    <property type="project" value="TreeGrafter"/>
</dbReference>
<keyword evidence="5" id="KW-0560">Oxidoreductase</keyword>
<dbReference type="Proteomes" id="UP000295294">
    <property type="component" value="Chromosome 1"/>
</dbReference>
<dbReference type="InterPro" id="IPR037069">
    <property type="entry name" value="AcylCoA_DH/ox_N_sf"/>
</dbReference>
<comment type="similarity">
    <text evidence="2">Belongs to the acyl-CoA dehydrogenase family.</text>
</comment>
<sequence>MDFALTEEQEQFAEAIRRFLMTEMTPELTRELWSTGTGRSDALWRQLADQGLTALMVPQEQGGLGLGEVEWAPLAQACGYFALPEPLLDTALVATGLLRDALALGPHPAPHAAARERCAALLERIAGGDARVAVAHPQERLVADAHVADAILCAHEGTVHLLRPAQATLTARSGLDPSRRLFELAWTPAPDTELIPAGTGLWDMALNRGALGVAAQQMGLTQRMLDLAIDYSAQRKQFGKAIGAYQAVKHLLADVAIQLEFAKPVLLRAAAALAHGLPHAGMHVSHARVAAARCAWTAARQAIQVHGAMGYTWELDLQIFTKRAWALAGSWGDRAFHKARLGAHILDGEHALGAGATFA</sequence>
<name>A0A4P7LGY8_9BURK</name>
<dbReference type="PANTHER" id="PTHR43884:SF20">
    <property type="entry name" value="ACYL-COA DEHYDROGENASE FADE28"/>
    <property type="match status" value="1"/>
</dbReference>
<keyword evidence="4" id="KW-0274">FAD</keyword>
<dbReference type="Gene3D" id="1.20.140.10">
    <property type="entry name" value="Butyryl-CoA Dehydrogenase, subunit A, domain 3"/>
    <property type="match status" value="1"/>
</dbReference>
<accession>A0A4P7LGY8</accession>
<evidence type="ECO:0000313" key="9">
    <source>
        <dbReference type="Proteomes" id="UP000295294"/>
    </source>
</evidence>